<gene>
    <name evidence="3" type="ORF">ABB37_05579</name>
</gene>
<name>A0A0M9FZ31_LEPPY</name>
<dbReference type="OMA" id="MDWFLAS"/>
<sequence length="627" mass="68347">MDQPLHLRLAKTVLLSGILLMYVAYDTGFRLWMAQSDVRVLNAAIVRDTTALNVRGEGGLTFEAATEVASTPSLQIYLRQNYRWPSARPSTAASGDEQGGDTDKDIANHRGYGAGSTAADVGASYSPNSAAALSDFPMAAVVVESTWLSPDQAAVSAPYAQRLLEGFRYALLTGSPWLLLAGSAEETALGLQYLRRLSQPAETLFGMTALAGWPSELTRVAESIRASMAPYATLGAWMHGAPSKPIPSFDSSALPAVSPSALLRRLALSHDDSSAALRSSLHHLLSVSALARAEGGTQHRRPSALILGAEWLRRSDAALLRLSGSGNVDDGGSGFAVTEAEVKRPRVTVFATSDTYSSSSDDVSWESPRMWEWPVNGTQSQRVHLTLPGIVAIAVPDANKRARFAAKALQQLLEKTLLRRHARRAEAPRITARSVHEGWEWWWLGRSYGVTVVGGGWEQQRVRLLYTKALREAAAETHEGLRQAVQDVHRARCRFESGSGASSPLCAGARRSRLPTSALPFTAAVPSPPKVFVLPPGAEDTQTPEPQPEWLNYTGELPLSVNADASYAARVIGRWSYFIYVNYRRWMDWFLASLPGGAYQDHFVLASVLMSDLADHRISWRDVLYLR</sequence>
<evidence type="ECO:0000313" key="4">
    <source>
        <dbReference type="Proteomes" id="UP000037923"/>
    </source>
</evidence>
<organism evidence="3 4">
    <name type="scientific">Leptomonas pyrrhocoris</name>
    <name type="common">Firebug parasite</name>
    <dbReference type="NCBI Taxonomy" id="157538"/>
    <lineage>
        <taxon>Eukaryota</taxon>
        <taxon>Discoba</taxon>
        <taxon>Euglenozoa</taxon>
        <taxon>Kinetoplastea</taxon>
        <taxon>Metakinetoplastina</taxon>
        <taxon>Trypanosomatida</taxon>
        <taxon>Trypanosomatidae</taxon>
        <taxon>Leishmaniinae</taxon>
        <taxon>Leptomonas</taxon>
    </lineage>
</organism>
<reference evidence="3 4" key="1">
    <citation type="submission" date="2015-07" db="EMBL/GenBank/DDBJ databases">
        <title>High-quality genome of monoxenous trypanosomatid Leptomonas pyrrhocoris.</title>
        <authorList>
            <person name="Flegontov P."/>
            <person name="Butenko A."/>
            <person name="Firsov S."/>
            <person name="Vlcek C."/>
            <person name="Logacheva M.D."/>
            <person name="Field M."/>
            <person name="Filatov D."/>
            <person name="Flegontova O."/>
            <person name="Gerasimov E."/>
            <person name="Jackson A.P."/>
            <person name="Kelly S."/>
            <person name="Opperdoes F."/>
            <person name="O'Reilly A."/>
            <person name="Votypka J."/>
            <person name="Yurchenko V."/>
            <person name="Lukes J."/>
        </authorList>
    </citation>
    <scope>NUCLEOTIDE SEQUENCE [LARGE SCALE GENOMIC DNA]</scope>
    <source>
        <strain evidence="3">H10</strain>
    </source>
</reference>
<dbReference type="RefSeq" id="XP_015657484.1">
    <property type="nucleotide sequence ID" value="XM_015803659.1"/>
</dbReference>
<feature type="transmembrane region" description="Helical" evidence="2">
    <location>
        <begin position="12"/>
        <end position="33"/>
    </location>
</feature>
<protein>
    <submittedName>
        <fullName evidence="3">Uncharacterized protein</fullName>
    </submittedName>
</protein>
<dbReference type="OrthoDB" id="272887at2759"/>
<keyword evidence="4" id="KW-1185">Reference proteome</keyword>
<keyword evidence="2" id="KW-1133">Transmembrane helix</keyword>
<dbReference type="AlphaFoldDB" id="A0A0M9FZ31"/>
<keyword evidence="2" id="KW-0812">Transmembrane</keyword>
<dbReference type="VEuPathDB" id="TriTrypDB:LpyrH10_11_0440"/>
<feature type="region of interest" description="Disordered" evidence="1">
    <location>
        <begin position="86"/>
        <end position="109"/>
    </location>
</feature>
<evidence type="ECO:0000313" key="3">
    <source>
        <dbReference type="EMBL" id="KPA79045.1"/>
    </source>
</evidence>
<dbReference type="GeneID" id="26905869"/>
<dbReference type="EMBL" id="LGTL01000011">
    <property type="protein sequence ID" value="KPA79045.1"/>
    <property type="molecule type" value="Genomic_DNA"/>
</dbReference>
<accession>A0A0M9FZ31</accession>
<evidence type="ECO:0000256" key="2">
    <source>
        <dbReference type="SAM" id="Phobius"/>
    </source>
</evidence>
<proteinExistence type="predicted"/>
<evidence type="ECO:0000256" key="1">
    <source>
        <dbReference type="SAM" id="MobiDB-lite"/>
    </source>
</evidence>
<comment type="caution">
    <text evidence="3">The sequence shown here is derived from an EMBL/GenBank/DDBJ whole genome shotgun (WGS) entry which is preliminary data.</text>
</comment>
<dbReference type="Proteomes" id="UP000037923">
    <property type="component" value="Unassembled WGS sequence"/>
</dbReference>
<keyword evidence="2" id="KW-0472">Membrane</keyword>